<reference evidence="2 3" key="1">
    <citation type="submission" date="2013-12" db="EMBL/GenBank/DDBJ databases">
        <title>Annotation of the Mannheimia varigena USDA-ARS-USMARC-1296 complete genome.</title>
        <authorList>
            <person name="Harhay G.P."/>
            <person name="Clawson M.L."/>
            <person name="Murray R.W."/>
            <person name="Lubbers B.V."/>
            <person name="Heaton M.P."/>
            <person name="Chitko-Mckown C.G."/>
            <person name="Harhay D.M."/>
            <person name="Smith T.P.L."/>
        </authorList>
    </citation>
    <scope>NUCLEOTIDE SEQUENCE [LARGE SCALE GENOMIC DNA]</scope>
    <source>
        <strain evidence="2 3">USDA-ARS-USMARC-1296</strain>
    </source>
</reference>
<sequence length="123" mass="14097">MFSLVRDLFAYITTFSALVLTLKIGSFSENMQHVIVISVPLIFIVIHEFIVRKFKKEFDNQAYFSAIVGVALFAALGSFSKSELADLGFKVVDTQTFFIFKLYFHIWAVVLLPLALKKFFKKD</sequence>
<feature type="transmembrane region" description="Helical" evidence="1">
    <location>
        <begin position="31"/>
        <end position="50"/>
    </location>
</feature>
<feature type="transmembrane region" description="Helical" evidence="1">
    <location>
        <begin position="99"/>
        <end position="116"/>
    </location>
</feature>
<dbReference type="PATRIC" id="fig|1433287.3.peg.882"/>
<feature type="transmembrane region" description="Helical" evidence="1">
    <location>
        <begin position="62"/>
        <end position="79"/>
    </location>
</feature>
<dbReference type="Proteomes" id="UP000066995">
    <property type="component" value="Chromosome"/>
</dbReference>
<dbReference type="eggNOG" id="ENOG5032I78">
    <property type="taxonomic scope" value="Bacteria"/>
</dbReference>
<gene>
    <name evidence="2" type="ORF">X808_8850</name>
</gene>
<organism evidence="2 3">
    <name type="scientific">Mannheimia varigena USDA-ARS-USMARC-1296</name>
    <dbReference type="NCBI Taxonomy" id="1433287"/>
    <lineage>
        <taxon>Bacteria</taxon>
        <taxon>Pseudomonadati</taxon>
        <taxon>Pseudomonadota</taxon>
        <taxon>Gammaproteobacteria</taxon>
        <taxon>Pasteurellales</taxon>
        <taxon>Pasteurellaceae</taxon>
        <taxon>Mannheimia</taxon>
    </lineage>
</organism>
<protein>
    <submittedName>
        <fullName evidence="2">Uncharacterized protein</fullName>
    </submittedName>
</protein>
<keyword evidence="1" id="KW-1133">Transmembrane helix</keyword>
<dbReference type="STRING" id="1433287.X808_8850"/>
<dbReference type="AlphaFoldDB" id="W0QDV5"/>
<keyword evidence="1" id="KW-0472">Membrane</keyword>
<dbReference type="OrthoDB" id="5690637at2"/>
<evidence type="ECO:0000313" key="3">
    <source>
        <dbReference type="Proteomes" id="UP000066995"/>
    </source>
</evidence>
<dbReference type="HOGENOM" id="CLU_2219314_0_0_6"/>
<accession>W0QDV5</accession>
<dbReference type="KEGG" id="mvi:X808_8850"/>
<evidence type="ECO:0000313" key="2">
    <source>
        <dbReference type="EMBL" id="AHG75408.1"/>
    </source>
</evidence>
<dbReference type="RefSeq" id="WP_025217141.1">
    <property type="nucleotide sequence ID" value="NZ_CP006943.1"/>
</dbReference>
<dbReference type="EMBL" id="CP006943">
    <property type="protein sequence ID" value="AHG75408.1"/>
    <property type="molecule type" value="Genomic_DNA"/>
</dbReference>
<keyword evidence="1" id="KW-0812">Transmembrane</keyword>
<name>W0QDV5_9PAST</name>
<evidence type="ECO:0000256" key="1">
    <source>
        <dbReference type="SAM" id="Phobius"/>
    </source>
</evidence>
<proteinExistence type="predicted"/>
<keyword evidence="3" id="KW-1185">Reference proteome</keyword>